<reference evidence="7" key="1">
    <citation type="submission" date="2020-11" db="EMBL/GenBank/DDBJ databases">
        <authorList>
            <person name="Tran Van P."/>
        </authorList>
    </citation>
    <scope>NUCLEOTIDE SEQUENCE</scope>
</reference>
<comment type="function">
    <text evidence="3">Required for cytoplasmic pre-assembly of axonemal dyneins, thereby playing a central role in motility in cilia and flagella. Involved in pre-assembly of dynein arm complexes in the cytoplasm before intraflagellar transport loads them for the ciliary compartment.</text>
</comment>
<proteinExistence type="inferred from homology"/>
<dbReference type="PANTHER" id="PTHR22997">
    <property type="entry name" value="PIH1 DOMAIN-CONTAINING PROTEIN 1"/>
    <property type="match status" value="1"/>
</dbReference>
<name>A0A7R9K6A3_TIMGE</name>
<feature type="region of interest" description="Disordered" evidence="4">
    <location>
        <begin position="587"/>
        <end position="612"/>
    </location>
</feature>
<feature type="region of interest" description="Disordered" evidence="4">
    <location>
        <begin position="762"/>
        <end position="851"/>
    </location>
</feature>
<organism evidence="7">
    <name type="scientific">Timema genevievae</name>
    <name type="common">Walking stick</name>
    <dbReference type="NCBI Taxonomy" id="629358"/>
    <lineage>
        <taxon>Eukaryota</taxon>
        <taxon>Metazoa</taxon>
        <taxon>Ecdysozoa</taxon>
        <taxon>Arthropoda</taxon>
        <taxon>Hexapoda</taxon>
        <taxon>Insecta</taxon>
        <taxon>Pterygota</taxon>
        <taxon>Neoptera</taxon>
        <taxon>Polyneoptera</taxon>
        <taxon>Phasmatodea</taxon>
        <taxon>Timematodea</taxon>
        <taxon>Timematoidea</taxon>
        <taxon>Timematidae</taxon>
        <taxon>Timema</taxon>
    </lineage>
</organism>
<dbReference type="HAMAP" id="MF_03069">
    <property type="entry name" value="Kintoun"/>
    <property type="match status" value="1"/>
</dbReference>
<comment type="similarity">
    <text evidence="3">Belongs to the PIH1 family. Kintoun subfamily.</text>
</comment>
<evidence type="ECO:0000256" key="1">
    <source>
        <dbReference type="ARBA" id="ARBA00022490"/>
    </source>
</evidence>
<dbReference type="Pfam" id="PF08190">
    <property type="entry name" value="PIH1"/>
    <property type="match status" value="1"/>
</dbReference>
<dbReference type="AlphaFoldDB" id="A0A7R9K6A3"/>
<dbReference type="InterPro" id="IPR034727">
    <property type="entry name" value="Kintoun"/>
</dbReference>
<evidence type="ECO:0000256" key="2">
    <source>
        <dbReference type="ARBA" id="ARBA00024190"/>
    </source>
</evidence>
<evidence type="ECO:0000259" key="5">
    <source>
        <dbReference type="Pfam" id="PF08190"/>
    </source>
</evidence>
<accession>A0A7R9K6A3</accession>
<feature type="compositionally biased region" description="Basic and acidic residues" evidence="4">
    <location>
        <begin position="794"/>
        <end position="809"/>
    </location>
</feature>
<evidence type="ECO:0000256" key="3">
    <source>
        <dbReference type="HAMAP-Rule" id="MF_03069"/>
    </source>
</evidence>
<protein>
    <recommendedName>
        <fullName evidence="3">Protein kintoun</fullName>
    </recommendedName>
    <alternativeName>
        <fullName evidence="3">Dynein assembly factor 2, axonemal homolog</fullName>
    </alternativeName>
</protein>
<dbReference type="GO" id="GO:0060285">
    <property type="term" value="P:cilium-dependent cell motility"/>
    <property type="evidence" value="ECO:0007669"/>
    <property type="project" value="UniProtKB-UniRule"/>
</dbReference>
<dbReference type="GO" id="GO:0070286">
    <property type="term" value="P:axonemal dynein complex assembly"/>
    <property type="evidence" value="ECO:0007669"/>
    <property type="project" value="UniProtKB-UniRule"/>
</dbReference>
<keyword evidence="1 3" id="KW-0963">Cytoplasm</keyword>
<dbReference type="PANTHER" id="PTHR22997:SF3">
    <property type="entry name" value="PROTEIN KINTOUN"/>
    <property type="match status" value="1"/>
</dbReference>
<evidence type="ECO:0000259" key="6">
    <source>
        <dbReference type="Pfam" id="PF18201"/>
    </source>
</evidence>
<dbReference type="EMBL" id="OE844368">
    <property type="protein sequence ID" value="CAD7605203.1"/>
    <property type="molecule type" value="Genomic_DNA"/>
</dbReference>
<dbReference type="InterPro" id="IPR012981">
    <property type="entry name" value="PIH1_N"/>
</dbReference>
<dbReference type="InterPro" id="IPR041442">
    <property type="entry name" value="PIH1D1/2/3_CS-like"/>
</dbReference>
<dbReference type="Pfam" id="PF18201">
    <property type="entry name" value="PIH1_CS"/>
    <property type="match status" value="1"/>
</dbReference>
<feature type="compositionally biased region" description="Basic residues" evidence="4">
    <location>
        <begin position="863"/>
        <end position="872"/>
    </location>
</feature>
<sequence>MAEHSATSWADIDITRDEVNSIGEALKNEEFRKLLIEYADEINDPANKKLYQEEIIQLEKERGVDVTFINPEPGYVIKTSVDGQKKAFINVCKNINVGKPVSEASTRSGARGLNWSLPYSQAPPREDLDKKGDRCVVYDVVFHTDTLRLADSNAKFKAMLSDTALDAVENSFHVKVDRNNLKFPKMHFKGISNAAVVRKKCTNAPVKDEDEFISKLYPPTLAVEEVVRKNYKPSHVKESKHVSKDCKNTNYTIPKYSIIHRCPVDIQDCTNDKASKINASIPKELVIEVYLPLLKSSEDLVLDVMEKGLSLTSKKSSKYKLELQLPYPVHEEMGTAKFDKALQKLVVILPVKDRAKCVDVGKEDSGVECDPSWRTSESSSGDDYLEYKEESNDALRTISVLKNMNDESYRTNVANEAYFLNPDIHYSLPTFTCNVVDDTIAYILHVKNVEASSVEHRLLQESCGAHFKFMSVGSGFFPIHHSFCIKFPPNISFHEDGLSVETWDNNVIIQIQLDLHDTLFTEYFAGISEDFLAKHDLTEPAALGKRLKELQSSADSNVEDDGSVNIDITRNGDQDIVVEIFSEKSTSMSNGKLETPTKDSPQKEAGSSLFDNRMGSFTSRVEERRQQKYRLYSESSGDEMNLSPTKKGILKYNGRVCRSLSESSVDEYAWSSSLDLVTHSGSESCIPEEGEDESGTKKTVRAMLCLAGDVTPVLPPPTSGTKAAALASKNWDIPYYIALPIPLSYVVTPVIVPSAGQMANSSILGQKKKNQRKLRNKKRAHDRRTSESENSESEADREKGKERESKTDDELSESMSHKGGQGDEDPPDVTKEFDDPPALPTLAQEEQSLNEVTEALNMISIKSKKKNRKRANSQKQGSEKLSLNGEFRSDLIFDLDM</sequence>
<evidence type="ECO:0000313" key="7">
    <source>
        <dbReference type="EMBL" id="CAD7605203.1"/>
    </source>
</evidence>
<gene>
    <name evidence="7" type="ORF">TGEB3V08_LOCUS9438</name>
</gene>
<feature type="domain" description="PIH1D1/2/3 CS-like" evidence="6">
    <location>
        <begin position="252"/>
        <end position="352"/>
    </location>
</feature>
<dbReference type="InterPro" id="IPR050734">
    <property type="entry name" value="PIH1/Kintoun_subfamily"/>
</dbReference>
<feature type="region of interest" description="Disordered" evidence="4">
    <location>
        <begin position="863"/>
        <end position="888"/>
    </location>
</feature>
<dbReference type="GO" id="GO:0120293">
    <property type="term" value="C:dynein axonemal particle"/>
    <property type="evidence" value="ECO:0007669"/>
    <property type="project" value="UniProtKB-SubCell"/>
</dbReference>
<evidence type="ECO:0000256" key="4">
    <source>
        <dbReference type="SAM" id="MobiDB-lite"/>
    </source>
</evidence>
<comment type="subcellular location">
    <subcellularLocation>
        <location evidence="3">Cytoplasm</location>
    </subcellularLocation>
    <subcellularLocation>
        <location evidence="2">Dynein axonemal particle</location>
    </subcellularLocation>
</comment>
<feature type="domain" description="PIH1 N-terminal" evidence="5">
    <location>
        <begin position="42"/>
        <end position="202"/>
    </location>
</feature>
<feature type="compositionally biased region" description="Basic residues" evidence="4">
    <location>
        <begin position="766"/>
        <end position="782"/>
    </location>
</feature>